<accession>A0ABN6RUW2</accession>
<dbReference type="Proteomes" id="UP001061361">
    <property type="component" value="Chromosome"/>
</dbReference>
<dbReference type="RefSeq" id="WP_264983390.1">
    <property type="nucleotide sequence ID" value="NZ_AP026708.1"/>
</dbReference>
<gene>
    <name evidence="1" type="ORF">JCM14722_08790</name>
</gene>
<proteinExistence type="predicted"/>
<keyword evidence="2" id="KW-1185">Reference proteome</keyword>
<name>A0ABN6RUW2_9BACT</name>
<reference evidence="1" key="1">
    <citation type="submission" date="2022-08" db="EMBL/GenBank/DDBJ databases">
        <title>Genome Sequence of the sulphate-reducing bacterium, Pseudodesulfovibrio portus JCM14722.</title>
        <authorList>
            <person name="Kondo R."/>
            <person name="Kataoka T."/>
        </authorList>
    </citation>
    <scope>NUCLEOTIDE SEQUENCE</scope>
    <source>
        <strain evidence="1">JCM 14722</strain>
    </source>
</reference>
<sequence>MKTFRQYCQHIFNPLHVFCRLRQAGVHSGAAMNVCRVYERSVYRLFR</sequence>
<evidence type="ECO:0000313" key="1">
    <source>
        <dbReference type="EMBL" id="BDQ33337.1"/>
    </source>
</evidence>
<evidence type="ECO:0000313" key="2">
    <source>
        <dbReference type="Proteomes" id="UP001061361"/>
    </source>
</evidence>
<evidence type="ECO:0008006" key="3">
    <source>
        <dbReference type="Google" id="ProtNLM"/>
    </source>
</evidence>
<dbReference type="EMBL" id="AP026708">
    <property type="protein sequence ID" value="BDQ33337.1"/>
    <property type="molecule type" value="Genomic_DNA"/>
</dbReference>
<protein>
    <recommendedName>
        <fullName evidence="3">Transposase</fullName>
    </recommendedName>
</protein>
<organism evidence="1 2">
    <name type="scientific">Pseudodesulfovibrio portus</name>
    <dbReference type="NCBI Taxonomy" id="231439"/>
    <lineage>
        <taxon>Bacteria</taxon>
        <taxon>Pseudomonadati</taxon>
        <taxon>Thermodesulfobacteriota</taxon>
        <taxon>Desulfovibrionia</taxon>
        <taxon>Desulfovibrionales</taxon>
        <taxon>Desulfovibrionaceae</taxon>
    </lineage>
</organism>